<dbReference type="AlphaFoldDB" id="A0A804QAE1"/>
<feature type="compositionally biased region" description="Polar residues" evidence="1">
    <location>
        <begin position="1"/>
        <end position="23"/>
    </location>
</feature>
<feature type="domain" description="Myb/SANT-like" evidence="2">
    <location>
        <begin position="43"/>
        <end position="85"/>
    </location>
</feature>
<organism evidence="3 4">
    <name type="scientific">Zea mays</name>
    <name type="common">Maize</name>
    <dbReference type="NCBI Taxonomy" id="4577"/>
    <lineage>
        <taxon>Eukaryota</taxon>
        <taxon>Viridiplantae</taxon>
        <taxon>Streptophyta</taxon>
        <taxon>Embryophyta</taxon>
        <taxon>Tracheophyta</taxon>
        <taxon>Spermatophyta</taxon>
        <taxon>Magnoliopsida</taxon>
        <taxon>Liliopsida</taxon>
        <taxon>Poales</taxon>
        <taxon>Poaceae</taxon>
        <taxon>PACMAD clade</taxon>
        <taxon>Panicoideae</taxon>
        <taxon>Andropogonodae</taxon>
        <taxon>Andropogoneae</taxon>
        <taxon>Tripsacinae</taxon>
        <taxon>Zea</taxon>
    </lineage>
</organism>
<name>A0A804QAE1_MAIZE</name>
<evidence type="ECO:0000259" key="2">
    <source>
        <dbReference type="Pfam" id="PF12776"/>
    </source>
</evidence>
<proteinExistence type="predicted"/>
<dbReference type="PANTHER" id="PTHR46934:SF14">
    <property type="entry name" value="OS11G0427500 PROTEIN"/>
    <property type="match status" value="1"/>
</dbReference>
<accession>A0A804QAE1</accession>
<evidence type="ECO:0000313" key="4">
    <source>
        <dbReference type="Proteomes" id="UP000007305"/>
    </source>
</evidence>
<dbReference type="EnsemblPlants" id="Zm00001eb309640_T001">
    <property type="protein sequence ID" value="Zm00001eb309640_P001"/>
    <property type="gene ID" value="Zm00001eb309640"/>
</dbReference>
<reference evidence="3" key="3">
    <citation type="submission" date="2021-05" db="UniProtKB">
        <authorList>
            <consortium name="EnsemblPlants"/>
        </authorList>
    </citation>
    <scope>IDENTIFICATION</scope>
    <source>
        <strain evidence="3">cv. B73</strain>
    </source>
</reference>
<keyword evidence="4" id="KW-1185">Reference proteome</keyword>
<dbReference type="Proteomes" id="UP000007305">
    <property type="component" value="Chromosome 7"/>
</dbReference>
<evidence type="ECO:0000313" key="3">
    <source>
        <dbReference type="EnsemblPlants" id="Zm00001eb309640_P001"/>
    </source>
</evidence>
<reference evidence="3" key="2">
    <citation type="submission" date="2019-07" db="EMBL/GenBank/DDBJ databases">
        <authorList>
            <person name="Seetharam A."/>
            <person name="Woodhouse M."/>
            <person name="Cannon E."/>
        </authorList>
    </citation>
    <scope>NUCLEOTIDE SEQUENCE [LARGE SCALE GENOMIC DNA]</scope>
    <source>
        <strain evidence="3">cv. B73</strain>
    </source>
</reference>
<protein>
    <recommendedName>
        <fullName evidence="2">Myb/SANT-like domain-containing protein</fullName>
    </recommendedName>
</protein>
<dbReference type="InterPro" id="IPR024752">
    <property type="entry name" value="Myb/SANT-like_dom"/>
</dbReference>
<reference evidence="4" key="1">
    <citation type="submission" date="2015-12" db="EMBL/GenBank/DDBJ databases">
        <title>Update maize B73 reference genome by single molecule sequencing technologies.</title>
        <authorList>
            <consortium name="Maize Genome Sequencing Project"/>
            <person name="Ware D."/>
        </authorList>
    </citation>
    <scope>NUCLEOTIDE SEQUENCE [LARGE SCALE GENOMIC DNA]</scope>
    <source>
        <strain evidence="4">cv. B73</strain>
    </source>
</reference>
<evidence type="ECO:0000256" key="1">
    <source>
        <dbReference type="SAM" id="MobiDB-lite"/>
    </source>
</evidence>
<sequence length="89" mass="10076">MNSISLDVSSASTGDPYNTNYSWESGAKKSGGSIRVVKQRVDWNPGLKRSLVNILHEFKDSGYRNDNGWNSEGWNRMVKEFHVRNKTLG</sequence>
<dbReference type="Pfam" id="PF12776">
    <property type="entry name" value="Myb_DNA-bind_3"/>
    <property type="match status" value="1"/>
</dbReference>
<feature type="region of interest" description="Disordered" evidence="1">
    <location>
        <begin position="1"/>
        <end position="30"/>
    </location>
</feature>
<dbReference type="PANTHER" id="PTHR46934">
    <property type="entry name" value="MYB_DNA-BIND_3 DOMAIN-CONTAINING PROTEIN-RELATED"/>
    <property type="match status" value="1"/>
</dbReference>
<dbReference type="Gramene" id="Zm00001eb309640_T001">
    <property type="protein sequence ID" value="Zm00001eb309640_P001"/>
    <property type="gene ID" value="Zm00001eb309640"/>
</dbReference>